<name>A0A2G8SFA6_9APHY</name>
<evidence type="ECO:0000313" key="2">
    <source>
        <dbReference type="EMBL" id="PIL32456.1"/>
    </source>
</evidence>
<dbReference type="Proteomes" id="UP000230002">
    <property type="component" value="Unassembled WGS sequence"/>
</dbReference>
<dbReference type="OrthoDB" id="10583452at2759"/>
<comment type="caution">
    <text evidence="2">The sequence shown here is derived from an EMBL/GenBank/DDBJ whole genome shotgun (WGS) entry which is preliminary data.</text>
</comment>
<keyword evidence="3" id="KW-1185">Reference proteome</keyword>
<evidence type="ECO:0000256" key="1">
    <source>
        <dbReference type="SAM" id="MobiDB-lite"/>
    </source>
</evidence>
<organism evidence="2 3">
    <name type="scientific">Ganoderma sinense ZZ0214-1</name>
    <dbReference type="NCBI Taxonomy" id="1077348"/>
    <lineage>
        <taxon>Eukaryota</taxon>
        <taxon>Fungi</taxon>
        <taxon>Dikarya</taxon>
        <taxon>Basidiomycota</taxon>
        <taxon>Agaricomycotina</taxon>
        <taxon>Agaricomycetes</taxon>
        <taxon>Polyporales</taxon>
        <taxon>Polyporaceae</taxon>
        <taxon>Ganoderma</taxon>
    </lineage>
</organism>
<dbReference type="EMBL" id="AYKW01000010">
    <property type="protein sequence ID" value="PIL32456.1"/>
    <property type="molecule type" value="Genomic_DNA"/>
</dbReference>
<feature type="region of interest" description="Disordered" evidence="1">
    <location>
        <begin position="114"/>
        <end position="137"/>
    </location>
</feature>
<feature type="compositionally biased region" description="Basic and acidic residues" evidence="1">
    <location>
        <begin position="217"/>
        <end position="228"/>
    </location>
</feature>
<dbReference type="AlphaFoldDB" id="A0A2G8SFA6"/>
<proteinExistence type="predicted"/>
<feature type="compositionally biased region" description="Pro residues" evidence="1">
    <location>
        <begin position="114"/>
        <end position="131"/>
    </location>
</feature>
<protein>
    <submittedName>
        <fullName evidence="2">Uncharacterized protein</fullName>
    </submittedName>
</protein>
<feature type="region of interest" description="Disordered" evidence="1">
    <location>
        <begin position="170"/>
        <end position="228"/>
    </location>
</feature>
<gene>
    <name evidence="2" type="ORF">GSI_05158</name>
</gene>
<evidence type="ECO:0000313" key="3">
    <source>
        <dbReference type="Proteomes" id="UP000230002"/>
    </source>
</evidence>
<reference evidence="2 3" key="1">
    <citation type="journal article" date="2015" name="Sci. Rep.">
        <title>Chromosome-level genome map provides insights into diverse defense mechanisms in the medicinal fungus Ganoderma sinense.</title>
        <authorList>
            <person name="Zhu Y."/>
            <person name="Xu J."/>
            <person name="Sun C."/>
            <person name="Zhou S."/>
            <person name="Xu H."/>
            <person name="Nelson D.R."/>
            <person name="Qian J."/>
            <person name="Song J."/>
            <person name="Luo H."/>
            <person name="Xiang L."/>
            <person name="Li Y."/>
            <person name="Xu Z."/>
            <person name="Ji A."/>
            <person name="Wang L."/>
            <person name="Lu S."/>
            <person name="Hayward A."/>
            <person name="Sun W."/>
            <person name="Li X."/>
            <person name="Schwartz D.C."/>
            <person name="Wang Y."/>
            <person name="Chen S."/>
        </authorList>
    </citation>
    <scope>NUCLEOTIDE SEQUENCE [LARGE SCALE GENOMIC DNA]</scope>
    <source>
        <strain evidence="2 3">ZZ0214-1</strain>
    </source>
</reference>
<sequence length="228" mass="24063">MAANTTSTLAPSAFTLAGPVTTTTVPSHSQSLSRRVELNARIHQAHVRARIRRIQSLGRGLPSSTRAPQRRTRAVAHTIATTPAAVAPLAHLPVAIPAPRRPLAALILNGLPTPPATAAPPPTPVPVPQRPLLPTRRSRDGAARTRFHGTGAGLSFGLDVFGDDDPLFTPRVPVPELEDENVRRTPGAPANQNGSGDYFPAPLPPLADLEDGEIEVGEERVGREGRAV</sequence>
<accession>A0A2G8SFA6</accession>